<evidence type="ECO:0000313" key="6">
    <source>
        <dbReference type="Proteomes" id="UP000297065"/>
    </source>
</evidence>
<proteinExistence type="predicted"/>
<protein>
    <submittedName>
        <fullName evidence="5">DeoR/GlpR transcriptional regulator</fullName>
    </submittedName>
</protein>
<dbReference type="SUPFAM" id="SSF100950">
    <property type="entry name" value="NagB/RpiA/CoA transferase-like"/>
    <property type="match status" value="1"/>
</dbReference>
<dbReference type="GO" id="GO:0003700">
    <property type="term" value="F:DNA-binding transcription factor activity"/>
    <property type="evidence" value="ECO:0007669"/>
    <property type="project" value="InterPro"/>
</dbReference>
<dbReference type="InterPro" id="IPR036390">
    <property type="entry name" value="WH_DNA-bd_sf"/>
</dbReference>
<evidence type="ECO:0000256" key="1">
    <source>
        <dbReference type="ARBA" id="ARBA00023015"/>
    </source>
</evidence>
<keyword evidence="3" id="KW-0804">Transcription</keyword>
<dbReference type="AlphaFoldDB" id="A0A4V1CXN8"/>
<dbReference type="SMART" id="SM01134">
    <property type="entry name" value="DeoRC"/>
    <property type="match status" value="1"/>
</dbReference>
<dbReference type="SMART" id="SM00420">
    <property type="entry name" value="HTH_DEOR"/>
    <property type="match status" value="1"/>
</dbReference>
<gene>
    <name evidence="5" type="ORF">DDIC_13490</name>
</gene>
<dbReference type="InterPro" id="IPR036388">
    <property type="entry name" value="WH-like_DNA-bd_sf"/>
</dbReference>
<feature type="domain" description="HTH deoR-type" evidence="4">
    <location>
        <begin position="3"/>
        <end position="58"/>
    </location>
</feature>
<organism evidence="5 6">
    <name type="scientific">Desulfovibrio desulfuricans</name>
    <dbReference type="NCBI Taxonomy" id="876"/>
    <lineage>
        <taxon>Bacteria</taxon>
        <taxon>Pseudomonadati</taxon>
        <taxon>Thermodesulfobacteriota</taxon>
        <taxon>Desulfovibrionia</taxon>
        <taxon>Desulfovibrionales</taxon>
        <taxon>Desulfovibrionaceae</taxon>
        <taxon>Desulfovibrio</taxon>
    </lineage>
</organism>
<dbReference type="InterPro" id="IPR037171">
    <property type="entry name" value="NagB/RpiA_transferase-like"/>
</dbReference>
<dbReference type="InterPro" id="IPR018356">
    <property type="entry name" value="Tscrpt_reg_HTH_DeoR_CS"/>
</dbReference>
<evidence type="ECO:0000313" key="5">
    <source>
        <dbReference type="EMBL" id="QCC86870.1"/>
    </source>
</evidence>
<dbReference type="Pfam" id="PF08220">
    <property type="entry name" value="HTH_DeoR"/>
    <property type="match status" value="1"/>
</dbReference>
<dbReference type="SUPFAM" id="SSF46785">
    <property type="entry name" value="Winged helix' DNA-binding domain"/>
    <property type="match status" value="1"/>
</dbReference>
<accession>A0A4V1CXN8</accession>
<keyword evidence="2" id="KW-0238">DNA-binding</keyword>
<dbReference type="Pfam" id="PF00455">
    <property type="entry name" value="DeoRC"/>
    <property type="match status" value="1"/>
</dbReference>
<evidence type="ECO:0000256" key="2">
    <source>
        <dbReference type="ARBA" id="ARBA00023125"/>
    </source>
</evidence>
<dbReference type="OrthoDB" id="9797223at2"/>
<sequence length="256" mass="27925">MLPAERRREMARLIKNKGAVNTRELAEALGISTMTVRRDLKMLEERNQLELTWGGAVPLNFEANDIPRARKAVSMLDAKLAIARAASLYIKNEDFIALDAGTTSLELARLLPTLPLTSLGVVTPDLEIALLLSGCEHISVFLSGGRIDPVSRACNDSDAVAYLRGLRLTMAFVGTNVWDIHHGVTTSTPAKTHYKRQLMVSADKTFLLADSSKYAKFSPWLVAELQRFDHIITDGGLPAEAQAALNDAGARLCVAN</sequence>
<dbReference type="PANTHER" id="PTHR30363">
    <property type="entry name" value="HTH-TYPE TRANSCRIPTIONAL REGULATOR SRLR-RELATED"/>
    <property type="match status" value="1"/>
</dbReference>
<dbReference type="InterPro" id="IPR050313">
    <property type="entry name" value="Carb_Metab_HTH_regulators"/>
</dbReference>
<evidence type="ECO:0000256" key="3">
    <source>
        <dbReference type="ARBA" id="ARBA00023163"/>
    </source>
</evidence>
<keyword evidence="1" id="KW-0805">Transcription regulation</keyword>
<dbReference type="PROSITE" id="PS00894">
    <property type="entry name" value="HTH_DEOR_1"/>
    <property type="match status" value="1"/>
</dbReference>
<evidence type="ECO:0000259" key="4">
    <source>
        <dbReference type="PROSITE" id="PS51000"/>
    </source>
</evidence>
<name>A0A4V1CXN8_DESDE</name>
<dbReference type="PRINTS" id="PR00037">
    <property type="entry name" value="HTHLACR"/>
</dbReference>
<dbReference type="InterPro" id="IPR001034">
    <property type="entry name" value="DeoR_HTH"/>
</dbReference>
<dbReference type="Proteomes" id="UP000297065">
    <property type="component" value="Chromosome"/>
</dbReference>
<dbReference type="PROSITE" id="PS51000">
    <property type="entry name" value="HTH_DEOR_2"/>
    <property type="match status" value="1"/>
</dbReference>
<dbReference type="Gene3D" id="1.10.10.10">
    <property type="entry name" value="Winged helix-like DNA-binding domain superfamily/Winged helix DNA-binding domain"/>
    <property type="match status" value="1"/>
</dbReference>
<dbReference type="RefSeq" id="WP_136400912.1">
    <property type="nucleotide sequence ID" value="NZ_CP036295.1"/>
</dbReference>
<dbReference type="PANTHER" id="PTHR30363:SF46">
    <property type="entry name" value="LYSR FAMILY TRANSCRIPTIONAL REGULATOR"/>
    <property type="match status" value="1"/>
</dbReference>
<dbReference type="EMBL" id="CP036295">
    <property type="protein sequence ID" value="QCC86870.1"/>
    <property type="molecule type" value="Genomic_DNA"/>
</dbReference>
<dbReference type="GO" id="GO:0003677">
    <property type="term" value="F:DNA binding"/>
    <property type="evidence" value="ECO:0007669"/>
    <property type="project" value="UniProtKB-KW"/>
</dbReference>
<dbReference type="InterPro" id="IPR014036">
    <property type="entry name" value="DeoR-like_C"/>
</dbReference>
<reference evidence="5 6" key="1">
    <citation type="submission" date="2019-02" db="EMBL/GenBank/DDBJ databases">
        <title>Complete Genome Sequence of Desulfovibrio desulfuricans IC1, a Sulfonate Utilizing Anaerobe.</title>
        <authorList>
            <person name="Day L.A."/>
            <person name="De Leon K.B."/>
            <person name="Wall J.D."/>
        </authorList>
    </citation>
    <scope>NUCLEOTIDE SEQUENCE [LARGE SCALE GENOMIC DNA]</scope>
    <source>
        <strain evidence="5 6">IC1</strain>
    </source>
</reference>